<dbReference type="SUPFAM" id="SSF52540">
    <property type="entry name" value="P-loop containing nucleoside triphosphate hydrolases"/>
    <property type="match status" value="1"/>
</dbReference>
<dbReference type="Pfam" id="PF01656">
    <property type="entry name" value="CbiA"/>
    <property type="match status" value="1"/>
</dbReference>
<sequence length="252" mass="27480">MDFPYANQEIERQPIPVFLPGPAVRPGRFRGRGLIGPARRGQPDQLHPGVHAEPGLMVHVSVVSPKGGVGKTMLALQLAASFARDGLRTCLVDHDPQGSALVFGKIAQRAGVELPFVPTNARVSGFDVYIHDHPPGLQEAYPSRIAVVPTLLDPPSFLIHRRGLRHLEERGLVVAPVACRYRSDRKQQRDLVAAHFLDRPVVKDRDVYPTCYGRGLTVVDARGIPHLAKAQNEIALLRAAVDAAITQLPLSP</sequence>
<proteinExistence type="predicted"/>
<gene>
    <name evidence="2" type="ORF">FKV24_000715</name>
</gene>
<dbReference type="Gene3D" id="3.40.50.300">
    <property type="entry name" value="P-loop containing nucleotide triphosphate hydrolases"/>
    <property type="match status" value="1"/>
</dbReference>
<dbReference type="InterPro" id="IPR027417">
    <property type="entry name" value="P-loop_NTPase"/>
</dbReference>
<reference evidence="2 3" key="1">
    <citation type="submission" date="2019-10" db="EMBL/GenBank/DDBJ databases">
        <title>Lysobacter alkalisoli sp. nov., isolated from saline-alkaline soil.</title>
        <authorList>
            <person name="Sun J.-Q."/>
        </authorList>
    </citation>
    <scope>NUCLEOTIDE SEQUENCE [LARGE SCALE GENOMIC DNA]</scope>
    <source>
        <strain evidence="2 3">KCTC 42381</strain>
    </source>
</reference>
<dbReference type="CDD" id="cd02042">
    <property type="entry name" value="ParAB_family"/>
    <property type="match status" value="1"/>
</dbReference>
<dbReference type="InterPro" id="IPR050678">
    <property type="entry name" value="DNA_Partitioning_ATPase"/>
</dbReference>
<dbReference type="PANTHER" id="PTHR13696">
    <property type="entry name" value="P-LOOP CONTAINING NUCLEOSIDE TRIPHOSPHATE HYDROLASE"/>
    <property type="match status" value="1"/>
</dbReference>
<comment type="caution">
    <text evidence="2">The sequence shown here is derived from an EMBL/GenBank/DDBJ whole genome shotgun (WGS) entry which is preliminary data.</text>
</comment>
<evidence type="ECO:0000259" key="1">
    <source>
        <dbReference type="Pfam" id="PF01656"/>
    </source>
</evidence>
<accession>A0A508BCG7</accession>
<evidence type="ECO:0000313" key="3">
    <source>
        <dbReference type="Proteomes" id="UP000320431"/>
    </source>
</evidence>
<dbReference type="EMBL" id="VICD02000006">
    <property type="protein sequence ID" value="KAB8198721.1"/>
    <property type="molecule type" value="Genomic_DNA"/>
</dbReference>
<dbReference type="AlphaFoldDB" id="A0A508BCG7"/>
<dbReference type="Proteomes" id="UP000320431">
    <property type="component" value="Unassembled WGS sequence"/>
</dbReference>
<name>A0A508BCG7_9GAMM</name>
<protein>
    <submittedName>
        <fullName evidence="2">AAA family ATPase</fullName>
    </submittedName>
</protein>
<evidence type="ECO:0000313" key="2">
    <source>
        <dbReference type="EMBL" id="KAB8198721.1"/>
    </source>
</evidence>
<dbReference type="InterPro" id="IPR002586">
    <property type="entry name" value="CobQ/CobB/MinD/ParA_Nub-bd_dom"/>
</dbReference>
<organism evidence="2 3">
    <name type="scientific">Marilutibacter maris</name>
    <dbReference type="NCBI Taxonomy" id="1605891"/>
    <lineage>
        <taxon>Bacteria</taxon>
        <taxon>Pseudomonadati</taxon>
        <taxon>Pseudomonadota</taxon>
        <taxon>Gammaproteobacteria</taxon>
        <taxon>Lysobacterales</taxon>
        <taxon>Lysobacteraceae</taxon>
        <taxon>Marilutibacter</taxon>
    </lineage>
</organism>
<feature type="domain" description="CobQ/CobB/MinD/ParA nucleotide binding" evidence="1">
    <location>
        <begin position="61"/>
        <end position="109"/>
    </location>
</feature>
<dbReference type="PANTHER" id="PTHR13696:SF96">
    <property type="entry name" value="COBQ_COBB_MIND_PARA NUCLEOTIDE BINDING DOMAIN-CONTAINING PROTEIN"/>
    <property type="match status" value="1"/>
</dbReference>